<dbReference type="AlphaFoldDB" id="A0A9J6F7J6"/>
<dbReference type="EMBL" id="JABSTR010000001">
    <property type="protein sequence ID" value="KAH9362126.1"/>
    <property type="molecule type" value="Genomic_DNA"/>
</dbReference>
<evidence type="ECO:0000313" key="2">
    <source>
        <dbReference type="Proteomes" id="UP000821853"/>
    </source>
</evidence>
<dbReference type="VEuPathDB" id="VectorBase:HLOH_043479"/>
<gene>
    <name evidence="1" type="ORF">HPB48_002104</name>
</gene>
<keyword evidence="2" id="KW-1185">Reference proteome</keyword>
<sequence>MCRCSVHSRPVLATGARLRTEGQALPETLDAAEKRLGEERRCDVSGLSRALLLFLRLCAPACRPRLVASLLSRPAAKVSVVAARRTACAASLSRAQLCRPPLLGHWVDQQVHVQLRKGCEGEI</sequence>
<dbReference type="Proteomes" id="UP000821853">
    <property type="component" value="Chromosome 1"/>
</dbReference>
<evidence type="ECO:0000313" key="1">
    <source>
        <dbReference type="EMBL" id="KAH9362126.1"/>
    </source>
</evidence>
<protein>
    <submittedName>
        <fullName evidence="1">Uncharacterized protein</fullName>
    </submittedName>
</protein>
<name>A0A9J6F7J6_HAELO</name>
<proteinExistence type="predicted"/>
<accession>A0A9J6F7J6</accession>
<organism evidence="1 2">
    <name type="scientific">Haemaphysalis longicornis</name>
    <name type="common">Bush tick</name>
    <dbReference type="NCBI Taxonomy" id="44386"/>
    <lineage>
        <taxon>Eukaryota</taxon>
        <taxon>Metazoa</taxon>
        <taxon>Ecdysozoa</taxon>
        <taxon>Arthropoda</taxon>
        <taxon>Chelicerata</taxon>
        <taxon>Arachnida</taxon>
        <taxon>Acari</taxon>
        <taxon>Parasitiformes</taxon>
        <taxon>Ixodida</taxon>
        <taxon>Ixodoidea</taxon>
        <taxon>Ixodidae</taxon>
        <taxon>Haemaphysalinae</taxon>
        <taxon>Haemaphysalis</taxon>
    </lineage>
</organism>
<comment type="caution">
    <text evidence="1">The sequence shown here is derived from an EMBL/GenBank/DDBJ whole genome shotgun (WGS) entry which is preliminary data.</text>
</comment>
<reference evidence="1 2" key="1">
    <citation type="journal article" date="2020" name="Cell">
        <title>Large-Scale Comparative Analyses of Tick Genomes Elucidate Their Genetic Diversity and Vector Capacities.</title>
        <authorList>
            <consortium name="Tick Genome and Microbiome Consortium (TIGMIC)"/>
            <person name="Jia N."/>
            <person name="Wang J."/>
            <person name="Shi W."/>
            <person name="Du L."/>
            <person name="Sun Y."/>
            <person name="Zhan W."/>
            <person name="Jiang J.F."/>
            <person name="Wang Q."/>
            <person name="Zhang B."/>
            <person name="Ji P."/>
            <person name="Bell-Sakyi L."/>
            <person name="Cui X.M."/>
            <person name="Yuan T.T."/>
            <person name="Jiang B.G."/>
            <person name="Yang W.F."/>
            <person name="Lam T.T."/>
            <person name="Chang Q.C."/>
            <person name="Ding S.J."/>
            <person name="Wang X.J."/>
            <person name="Zhu J.G."/>
            <person name="Ruan X.D."/>
            <person name="Zhao L."/>
            <person name="Wei J.T."/>
            <person name="Ye R.Z."/>
            <person name="Que T.C."/>
            <person name="Du C.H."/>
            <person name="Zhou Y.H."/>
            <person name="Cheng J.X."/>
            <person name="Dai P.F."/>
            <person name="Guo W.B."/>
            <person name="Han X.H."/>
            <person name="Huang E.J."/>
            <person name="Li L.F."/>
            <person name="Wei W."/>
            <person name="Gao Y.C."/>
            <person name="Liu J.Z."/>
            <person name="Shao H.Z."/>
            <person name="Wang X."/>
            <person name="Wang C.C."/>
            <person name="Yang T.C."/>
            <person name="Huo Q.B."/>
            <person name="Li W."/>
            <person name="Chen H.Y."/>
            <person name="Chen S.E."/>
            <person name="Zhou L.G."/>
            <person name="Ni X.B."/>
            <person name="Tian J.H."/>
            <person name="Sheng Y."/>
            <person name="Liu T."/>
            <person name="Pan Y.S."/>
            <person name="Xia L.Y."/>
            <person name="Li J."/>
            <person name="Zhao F."/>
            <person name="Cao W.C."/>
        </authorList>
    </citation>
    <scope>NUCLEOTIDE SEQUENCE [LARGE SCALE GENOMIC DNA]</scope>
    <source>
        <strain evidence="1">HaeL-2018</strain>
    </source>
</reference>